<feature type="chain" id="PRO_5032833549" evidence="1">
    <location>
        <begin position="27"/>
        <end position="270"/>
    </location>
</feature>
<name>A0A840E0G2_9BACL</name>
<keyword evidence="1" id="KW-0732">Signal</keyword>
<feature type="signal peptide" evidence="1">
    <location>
        <begin position="1"/>
        <end position="26"/>
    </location>
</feature>
<proteinExistence type="predicted"/>
<comment type="caution">
    <text evidence="2">The sequence shown here is derived from an EMBL/GenBank/DDBJ whole genome shotgun (WGS) entry which is preliminary data.</text>
</comment>
<evidence type="ECO:0000256" key="1">
    <source>
        <dbReference type="SAM" id="SignalP"/>
    </source>
</evidence>
<reference evidence="2 3" key="1">
    <citation type="submission" date="2020-08" db="EMBL/GenBank/DDBJ databases">
        <title>Genomic Encyclopedia of Type Strains, Phase IV (KMG-IV): sequencing the most valuable type-strain genomes for metagenomic binning, comparative biology and taxonomic classification.</title>
        <authorList>
            <person name="Goeker M."/>
        </authorList>
    </citation>
    <scope>NUCLEOTIDE SEQUENCE [LARGE SCALE GENOMIC DNA]</scope>
    <source>
        <strain evidence="2 3">DSM 17075</strain>
    </source>
</reference>
<protein>
    <submittedName>
        <fullName evidence="2">Uncharacterized protein</fullName>
    </submittedName>
</protein>
<dbReference type="Proteomes" id="UP000559598">
    <property type="component" value="Unassembled WGS sequence"/>
</dbReference>
<dbReference type="EMBL" id="JACIDE010000051">
    <property type="protein sequence ID" value="MBB4075708.1"/>
    <property type="molecule type" value="Genomic_DNA"/>
</dbReference>
<dbReference type="AlphaFoldDB" id="A0A840E0G2"/>
<accession>A0A840E0G2</accession>
<organism evidence="2 3">
    <name type="scientific">Anoxybacteroides voinovskiense</name>
    <dbReference type="NCBI Taxonomy" id="230470"/>
    <lineage>
        <taxon>Bacteria</taxon>
        <taxon>Bacillati</taxon>
        <taxon>Bacillota</taxon>
        <taxon>Bacilli</taxon>
        <taxon>Bacillales</taxon>
        <taxon>Anoxybacillaceae</taxon>
        <taxon>Anoxybacteroides</taxon>
    </lineage>
</organism>
<evidence type="ECO:0000313" key="2">
    <source>
        <dbReference type="EMBL" id="MBB4075708.1"/>
    </source>
</evidence>
<sequence length="270" mass="30093">MFKRKKIKLVWLTSLLILLLPNHSLAEHINSQIDSSSPETQIDSKQELVQQIKTINSNPNQIQNEDVYQDLVNKTDPTVLESYVNDLNEEIINAINEATESVTIDTNEETTFSKKIELPDNGYVIVEQSINIEGEPLDVVPLAADYFYFYNTSTFYSATVYIRHVLYSDIKLVLKTGFKVTTKGLTATYASVAGTSAWFPNTVDGSAQITDSTAYKEGYDINAQGDYKYAAIGIGGSSVFNSYHTIVSSIKLIDLKSNGATVRVSFQHLY</sequence>
<keyword evidence="3" id="KW-1185">Reference proteome</keyword>
<dbReference type="RefSeq" id="WP_183186154.1">
    <property type="nucleotide sequence ID" value="NZ_BMNP01000063.1"/>
</dbReference>
<gene>
    <name evidence="2" type="ORF">GGR02_003562</name>
</gene>
<evidence type="ECO:0000313" key="3">
    <source>
        <dbReference type="Proteomes" id="UP000559598"/>
    </source>
</evidence>